<feature type="compositionally biased region" description="Low complexity" evidence="1">
    <location>
        <begin position="225"/>
        <end position="244"/>
    </location>
</feature>
<name>A0A550JJ99_9BACT</name>
<comment type="caution">
    <text evidence="2">The sequence shown here is derived from an EMBL/GenBank/DDBJ whole genome shotgun (WGS) entry which is preliminary data.</text>
</comment>
<sequence length="287" mass="30240">MRVFRFWLVALVIGLAGCASWHARVRPGFDWSTVSTVALQGPAEAYSELVATAREELEGMGYRVLPAESPEAQVEVQLSVVEALDIDESGKTFMRPKSLHTRFYKSVDQALVAESSYYLGPSESPRQGVKALLAGVRKKQAQAAAVPAQVVTAAPVATPPASKPAVVEPVPVQVAPAPPAAAETATALPSQTNAPVAAPAKTSGTATAPEAVAAPQGSDLRQSQAHPVVPAATPTPVARPEVATETTADDDWDKPRGEMPSSGEASPWVPRFQSWGFSDWGKSRELE</sequence>
<dbReference type="OrthoDB" id="5395916at2"/>
<dbReference type="RefSeq" id="WP_092056109.1">
    <property type="nucleotide sequence ID" value="NZ_FOJJ01000012.1"/>
</dbReference>
<accession>A0A550JJ99</accession>
<dbReference type="PROSITE" id="PS51257">
    <property type="entry name" value="PROKAR_LIPOPROTEIN"/>
    <property type="match status" value="1"/>
</dbReference>
<evidence type="ECO:0000313" key="2">
    <source>
        <dbReference type="EMBL" id="TRO83290.1"/>
    </source>
</evidence>
<gene>
    <name evidence="2" type="ORF">FL622_04185</name>
</gene>
<feature type="region of interest" description="Disordered" evidence="1">
    <location>
        <begin position="183"/>
        <end position="287"/>
    </location>
</feature>
<reference evidence="2 3" key="1">
    <citation type="submission" date="2019-07" db="EMBL/GenBank/DDBJ databases">
        <title>Insights of Desulfuromonas acetexigens electromicrobiology.</title>
        <authorList>
            <person name="Katuri K."/>
            <person name="Sapireddy V."/>
            <person name="Shaw D.R."/>
            <person name="Saikaly P."/>
        </authorList>
    </citation>
    <scope>NUCLEOTIDE SEQUENCE [LARGE SCALE GENOMIC DNA]</scope>
    <source>
        <strain evidence="2 3">2873</strain>
    </source>
</reference>
<dbReference type="EMBL" id="VJVV01000002">
    <property type="protein sequence ID" value="TRO83290.1"/>
    <property type="molecule type" value="Genomic_DNA"/>
</dbReference>
<keyword evidence="3" id="KW-1185">Reference proteome</keyword>
<protein>
    <submittedName>
        <fullName evidence="2">Uncharacterized protein</fullName>
    </submittedName>
</protein>
<dbReference type="AlphaFoldDB" id="A0A550JJ99"/>
<organism evidence="2 3">
    <name type="scientific">Trichloromonas acetexigens</name>
    <dbReference type="NCBI Taxonomy" id="38815"/>
    <lineage>
        <taxon>Bacteria</taxon>
        <taxon>Pseudomonadati</taxon>
        <taxon>Thermodesulfobacteriota</taxon>
        <taxon>Desulfuromonadia</taxon>
        <taxon>Desulfuromonadales</taxon>
        <taxon>Trichloromonadaceae</taxon>
        <taxon>Trichloromonas</taxon>
    </lineage>
</organism>
<proteinExistence type="predicted"/>
<evidence type="ECO:0000256" key="1">
    <source>
        <dbReference type="SAM" id="MobiDB-lite"/>
    </source>
</evidence>
<evidence type="ECO:0000313" key="3">
    <source>
        <dbReference type="Proteomes" id="UP000317155"/>
    </source>
</evidence>
<dbReference type="Proteomes" id="UP000317155">
    <property type="component" value="Unassembled WGS sequence"/>
</dbReference>